<name>A0A644VPT0_9ZZZZ</name>
<dbReference type="EC" id="3.1.4.14" evidence="4"/>
<dbReference type="InterPro" id="IPR007431">
    <property type="entry name" value="ACP_PD"/>
</dbReference>
<dbReference type="PANTHER" id="PTHR38764:SF1">
    <property type="entry name" value="ACYL CARRIER PROTEIN PHOSPHODIESTERASE"/>
    <property type="match status" value="1"/>
</dbReference>
<dbReference type="GO" id="GO:0006633">
    <property type="term" value="P:fatty acid biosynthetic process"/>
    <property type="evidence" value="ECO:0007669"/>
    <property type="project" value="InterPro"/>
</dbReference>
<keyword evidence="1" id="KW-0444">Lipid biosynthesis</keyword>
<gene>
    <name evidence="4" type="primary">acpH_3</name>
    <name evidence="4" type="ORF">SDC9_39482</name>
</gene>
<proteinExistence type="predicted"/>
<keyword evidence="3" id="KW-0443">Lipid metabolism</keyword>
<comment type="caution">
    <text evidence="4">The sequence shown here is derived from an EMBL/GenBank/DDBJ whole genome shotgun (WGS) entry which is preliminary data.</text>
</comment>
<sequence length="194" mass="22930">MNYLAHIYLSGSDRQLQVGNFIGDFVKGRKHEDYPKGIQRGILLHREIDRFTDCHPLFIETVELLRPAFGRYSGIIADMYFDYLLASDFKRYNHSVPLGLFAANFYLSTIINYRWLPERVQGFIFHFIWTNRLKQYANYEGLEYSLKIMSHYKTKAINPELSISFLKENEETLRSRFNIFMPEAIEFVRSSASE</sequence>
<reference evidence="4" key="1">
    <citation type="submission" date="2019-08" db="EMBL/GenBank/DDBJ databases">
        <authorList>
            <person name="Kucharzyk K."/>
            <person name="Murdoch R.W."/>
            <person name="Higgins S."/>
            <person name="Loffler F."/>
        </authorList>
    </citation>
    <scope>NUCLEOTIDE SEQUENCE</scope>
</reference>
<protein>
    <submittedName>
        <fullName evidence="4">Acyl carrier protein phosphodiesterase</fullName>
        <ecNumber evidence="4">3.1.4.14</ecNumber>
    </submittedName>
</protein>
<dbReference type="Pfam" id="PF04336">
    <property type="entry name" value="ACP_PD"/>
    <property type="match status" value="1"/>
</dbReference>
<dbReference type="AlphaFoldDB" id="A0A644VPT0"/>
<keyword evidence="2 4" id="KW-0378">Hydrolase</keyword>
<evidence type="ECO:0000256" key="3">
    <source>
        <dbReference type="ARBA" id="ARBA00023098"/>
    </source>
</evidence>
<dbReference type="PANTHER" id="PTHR38764">
    <property type="entry name" value="ACYL CARRIER PROTEIN PHOSPHODIESTERASE"/>
    <property type="match status" value="1"/>
</dbReference>
<evidence type="ECO:0000256" key="2">
    <source>
        <dbReference type="ARBA" id="ARBA00022801"/>
    </source>
</evidence>
<evidence type="ECO:0000256" key="1">
    <source>
        <dbReference type="ARBA" id="ARBA00022516"/>
    </source>
</evidence>
<evidence type="ECO:0000313" key="4">
    <source>
        <dbReference type="EMBL" id="MPL93356.1"/>
    </source>
</evidence>
<accession>A0A644VPT0</accession>
<organism evidence="4">
    <name type="scientific">bioreactor metagenome</name>
    <dbReference type="NCBI Taxonomy" id="1076179"/>
    <lineage>
        <taxon>unclassified sequences</taxon>
        <taxon>metagenomes</taxon>
        <taxon>ecological metagenomes</taxon>
    </lineage>
</organism>
<dbReference type="GO" id="GO:0008770">
    <property type="term" value="F:[acyl-carrier-protein] phosphodiesterase activity"/>
    <property type="evidence" value="ECO:0007669"/>
    <property type="project" value="UniProtKB-EC"/>
</dbReference>
<dbReference type="EMBL" id="VSSQ01000389">
    <property type="protein sequence ID" value="MPL93356.1"/>
    <property type="molecule type" value="Genomic_DNA"/>
</dbReference>